<sequence>KQMENFLAKASKLINKSLLTTQKINKRKYVRKLIIILFAGIAAIFVLAKIILIILTLRNGLSGKYFADQNFEELIKTRIDKKIDYDWGDGSIIKNYSDNVYIRWNGKIKAPRSGEYRFITRSDDGVRVWIDDKLIIDDWRRHGVEEHRGKINLEKGYHRIKVEYFEAEGFASMRLMWILPGAERQKVISPFYLKLNE</sequence>
<evidence type="ECO:0000256" key="1">
    <source>
        <dbReference type="SAM" id="Phobius"/>
    </source>
</evidence>
<comment type="caution">
    <text evidence="3">The sequence shown here is derived from an EMBL/GenBank/DDBJ whole genome shotgun (WGS) entry which is preliminary data.</text>
</comment>
<dbReference type="InterPro" id="IPR037524">
    <property type="entry name" value="PA14/GLEYA"/>
</dbReference>
<gene>
    <name evidence="3" type="ORF">S01H1_28262</name>
</gene>
<keyword evidence="1" id="KW-1133">Transmembrane helix</keyword>
<dbReference type="SUPFAM" id="SSF56988">
    <property type="entry name" value="Anthrax protective antigen"/>
    <property type="match status" value="1"/>
</dbReference>
<dbReference type="Pfam" id="PF07691">
    <property type="entry name" value="PA14"/>
    <property type="match status" value="1"/>
</dbReference>
<feature type="non-terminal residue" evidence="3">
    <location>
        <position position="1"/>
    </location>
</feature>
<accession>X0TRZ6</accession>
<dbReference type="EMBL" id="BARS01017261">
    <property type="protein sequence ID" value="GAF95969.1"/>
    <property type="molecule type" value="Genomic_DNA"/>
</dbReference>
<name>X0TRZ6_9ZZZZ</name>
<organism evidence="3">
    <name type="scientific">marine sediment metagenome</name>
    <dbReference type="NCBI Taxonomy" id="412755"/>
    <lineage>
        <taxon>unclassified sequences</taxon>
        <taxon>metagenomes</taxon>
        <taxon>ecological metagenomes</taxon>
    </lineage>
</organism>
<dbReference type="SMART" id="SM00758">
    <property type="entry name" value="PA14"/>
    <property type="match status" value="1"/>
</dbReference>
<keyword evidence="1" id="KW-0472">Membrane</keyword>
<keyword evidence="1" id="KW-0812">Transmembrane</keyword>
<proteinExistence type="predicted"/>
<protein>
    <recommendedName>
        <fullName evidence="2">PA14 domain-containing protein</fullName>
    </recommendedName>
</protein>
<dbReference type="Gene3D" id="3.90.182.10">
    <property type="entry name" value="Toxin - Anthrax Protective Antigen,domain 1"/>
    <property type="match status" value="1"/>
</dbReference>
<dbReference type="PROSITE" id="PS51820">
    <property type="entry name" value="PA14"/>
    <property type="match status" value="1"/>
</dbReference>
<feature type="domain" description="PA14" evidence="2">
    <location>
        <begin position="56"/>
        <end position="192"/>
    </location>
</feature>
<dbReference type="InterPro" id="IPR011658">
    <property type="entry name" value="PA14_dom"/>
</dbReference>
<dbReference type="AlphaFoldDB" id="X0TRZ6"/>
<reference evidence="3" key="1">
    <citation type="journal article" date="2014" name="Front. Microbiol.">
        <title>High frequency of phylogenetically diverse reductive dehalogenase-homologous genes in deep subseafloor sedimentary metagenomes.</title>
        <authorList>
            <person name="Kawai M."/>
            <person name="Futagami T."/>
            <person name="Toyoda A."/>
            <person name="Takaki Y."/>
            <person name="Nishi S."/>
            <person name="Hori S."/>
            <person name="Arai W."/>
            <person name="Tsubouchi T."/>
            <person name="Morono Y."/>
            <person name="Uchiyama I."/>
            <person name="Ito T."/>
            <person name="Fujiyama A."/>
            <person name="Inagaki F."/>
            <person name="Takami H."/>
        </authorList>
    </citation>
    <scope>NUCLEOTIDE SEQUENCE</scope>
    <source>
        <strain evidence="3">Expedition CK06-06</strain>
    </source>
</reference>
<evidence type="ECO:0000313" key="3">
    <source>
        <dbReference type="EMBL" id="GAF95969.1"/>
    </source>
</evidence>
<evidence type="ECO:0000259" key="2">
    <source>
        <dbReference type="PROSITE" id="PS51820"/>
    </source>
</evidence>
<feature type="transmembrane region" description="Helical" evidence="1">
    <location>
        <begin position="33"/>
        <end position="57"/>
    </location>
</feature>